<name>A0A929N0T4_9ACTO</name>
<proteinExistence type="predicted"/>
<reference evidence="1" key="1">
    <citation type="submission" date="2020-04" db="EMBL/GenBank/DDBJ databases">
        <title>Deep metagenomics examines the oral microbiome during advanced dental caries in children, revealing novel taxa and co-occurrences with host molecules.</title>
        <authorList>
            <person name="Baker J.L."/>
            <person name="Morton J.T."/>
            <person name="Dinis M."/>
            <person name="Alvarez R."/>
            <person name="Tran N.C."/>
            <person name="Knight R."/>
            <person name="Edlund A."/>
        </authorList>
    </citation>
    <scope>NUCLEOTIDE SEQUENCE</scope>
    <source>
        <strain evidence="1">JCVI_32_bin.64</strain>
    </source>
</reference>
<dbReference type="EMBL" id="JABZFZ010000198">
    <property type="protein sequence ID" value="MBF0940118.1"/>
    <property type="molecule type" value="Genomic_DNA"/>
</dbReference>
<evidence type="ECO:0000313" key="2">
    <source>
        <dbReference type="Proteomes" id="UP000718630"/>
    </source>
</evidence>
<protein>
    <submittedName>
        <fullName evidence="1">EXLDI protein</fullName>
    </submittedName>
</protein>
<sequence>ASMRGRLPDGLVDEVERMDAAPLVEDLDI</sequence>
<gene>
    <name evidence="1" type="ORF">HXK03_04495</name>
</gene>
<dbReference type="AlphaFoldDB" id="A0A929N0T4"/>
<organism evidence="1 2">
    <name type="scientific">Schaalia georgiae</name>
    <dbReference type="NCBI Taxonomy" id="52768"/>
    <lineage>
        <taxon>Bacteria</taxon>
        <taxon>Bacillati</taxon>
        <taxon>Actinomycetota</taxon>
        <taxon>Actinomycetes</taxon>
        <taxon>Actinomycetales</taxon>
        <taxon>Actinomycetaceae</taxon>
        <taxon>Schaalia</taxon>
    </lineage>
</organism>
<dbReference type="Proteomes" id="UP000718630">
    <property type="component" value="Unassembled WGS sequence"/>
</dbReference>
<accession>A0A929N0T4</accession>
<evidence type="ECO:0000313" key="1">
    <source>
        <dbReference type="EMBL" id="MBF0940118.1"/>
    </source>
</evidence>
<feature type="non-terminal residue" evidence="1">
    <location>
        <position position="1"/>
    </location>
</feature>
<comment type="caution">
    <text evidence="1">The sequence shown here is derived from an EMBL/GenBank/DDBJ whole genome shotgun (WGS) entry which is preliminary data.</text>
</comment>